<keyword evidence="3" id="KW-1185">Reference proteome</keyword>
<reference evidence="2 3" key="1">
    <citation type="submission" date="2016-11" db="EMBL/GenBank/DDBJ databases">
        <title>Complete genome sequence of Sulfitobacter sp. AM1-D1, a toxic bacteria associated with marine dinoflagellate Alexandrium minutum in East China Sea.</title>
        <authorList>
            <person name="Yang Q."/>
            <person name="Zhang X."/>
            <person name="Tian X."/>
        </authorList>
    </citation>
    <scope>NUCLEOTIDE SEQUENCE [LARGE SCALE GENOMIC DNA]</scope>
    <source>
        <strain evidence="2 3">AM1-D1</strain>
    </source>
</reference>
<dbReference type="SUPFAM" id="SSF54427">
    <property type="entry name" value="NTF2-like"/>
    <property type="match status" value="1"/>
</dbReference>
<proteinExistence type="predicted"/>
<dbReference type="OrthoDB" id="4479885at2"/>
<dbReference type="RefSeq" id="WP_071971929.1">
    <property type="nucleotide sequence ID" value="NZ_CP018076.1"/>
</dbReference>
<dbReference type="KEGG" id="suam:BOO69_09365"/>
<dbReference type="InterPro" id="IPR027843">
    <property type="entry name" value="DUF4440"/>
</dbReference>
<gene>
    <name evidence="2" type="ORF">BOO69_09365</name>
</gene>
<accession>A0A1J0WGZ0</accession>
<dbReference type="AlphaFoldDB" id="A0A1J0WGZ0"/>
<sequence>MEHDKELLADLIACEERVWDALVDGDISTDEKMLHADFLGVYSTGFATKADHTAQLDDGPTITRYKLTKHRVKRLGRDYAALCYRADFVRAGERKTEAMYITSIWEQGLDGWRNVFSQDTTAST</sequence>
<organism evidence="2 3">
    <name type="scientific">Sulfitobacter alexandrii</name>
    <dbReference type="NCBI Taxonomy" id="1917485"/>
    <lineage>
        <taxon>Bacteria</taxon>
        <taxon>Pseudomonadati</taxon>
        <taxon>Pseudomonadota</taxon>
        <taxon>Alphaproteobacteria</taxon>
        <taxon>Rhodobacterales</taxon>
        <taxon>Roseobacteraceae</taxon>
        <taxon>Sulfitobacter</taxon>
    </lineage>
</organism>
<feature type="domain" description="DUF4440" evidence="1">
    <location>
        <begin position="11"/>
        <end position="113"/>
    </location>
</feature>
<dbReference type="Gene3D" id="3.10.450.50">
    <property type="match status" value="1"/>
</dbReference>
<evidence type="ECO:0000259" key="1">
    <source>
        <dbReference type="Pfam" id="PF14534"/>
    </source>
</evidence>
<dbReference type="InterPro" id="IPR032710">
    <property type="entry name" value="NTF2-like_dom_sf"/>
</dbReference>
<name>A0A1J0WGZ0_9RHOB</name>
<evidence type="ECO:0000313" key="3">
    <source>
        <dbReference type="Proteomes" id="UP000181897"/>
    </source>
</evidence>
<dbReference type="EMBL" id="CP018076">
    <property type="protein sequence ID" value="APE43597.1"/>
    <property type="molecule type" value="Genomic_DNA"/>
</dbReference>
<evidence type="ECO:0000313" key="2">
    <source>
        <dbReference type="EMBL" id="APE43597.1"/>
    </source>
</evidence>
<dbReference type="Pfam" id="PF14534">
    <property type="entry name" value="DUF4440"/>
    <property type="match status" value="1"/>
</dbReference>
<dbReference type="Proteomes" id="UP000181897">
    <property type="component" value="Chromosome"/>
</dbReference>
<protein>
    <submittedName>
        <fullName evidence="2">DUF4440 domain-containing protein</fullName>
    </submittedName>
</protein>